<accession>A0A1G7WPY0</accession>
<protein>
    <submittedName>
        <fullName evidence="1">Uncharacterized protein</fullName>
    </submittedName>
</protein>
<proteinExistence type="predicted"/>
<organism evidence="1 2">
    <name type="scientific">Aneurinibacillus thermoaerophilus</name>
    <dbReference type="NCBI Taxonomy" id="143495"/>
    <lineage>
        <taxon>Bacteria</taxon>
        <taxon>Bacillati</taxon>
        <taxon>Bacillota</taxon>
        <taxon>Bacilli</taxon>
        <taxon>Bacillales</taxon>
        <taxon>Paenibacillaceae</taxon>
        <taxon>Aneurinibacillus group</taxon>
        <taxon>Aneurinibacillus</taxon>
    </lineage>
</organism>
<reference evidence="1 2" key="1">
    <citation type="submission" date="2016-10" db="EMBL/GenBank/DDBJ databases">
        <authorList>
            <person name="de Groot N.N."/>
        </authorList>
    </citation>
    <scope>NUCLEOTIDE SEQUENCE [LARGE SCALE GENOMIC DNA]</scope>
    <source>
        <strain evidence="1 2">L 420-91</strain>
    </source>
</reference>
<dbReference type="RefSeq" id="WP_091259721.1">
    <property type="nucleotide sequence ID" value="NZ_FNDE01000002.1"/>
</dbReference>
<evidence type="ECO:0000313" key="2">
    <source>
        <dbReference type="Proteomes" id="UP000198956"/>
    </source>
</evidence>
<dbReference type="Proteomes" id="UP000198956">
    <property type="component" value="Unassembled WGS sequence"/>
</dbReference>
<gene>
    <name evidence="1" type="ORF">SAMN04489735_100256</name>
</gene>
<dbReference type="OrthoDB" id="1684528at2"/>
<name>A0A1G7WPY0_ANETH</name>
<evidence type="ECO:0000313" key="1">
    <source>
        <dbReference type="EMBL" id="SDG74045.1"/>
    </source>
</evidence>
<dbReference type="EMBL" id="FNDE01000002">
    <property type="protein sequence ID" value="SDG74045.1"/>
    <property type="molecule type" value="Genomic_DNA"/>
</dbReference>
<sequence length="169" mass="19407">MNTQVNDQVLENLPANVRQAIEQAVEMTKLEMWRNLRIKTPVDHGRAANSWQMQVVNPLEHMIYNTASYIKYLIEGTGEYGPTGRPIMPKTAGALKFLWKGKTFIFKGDLTEKWQKASFIKWAKEEGMEPVLSWPKGIKPHDFIDKSKQETEARIPEFVQTAIDRVMGS</sequence>
<dbReference type="AlphaFoldDB" id="A0A1G7WPY0"/>